<evidence type="ECO:0000256" key="6">
    <source>
        <dbReference type="ARBA" id="ARBA00023136"/>
    </source>
</evidence>
<dbReference type="PROSITE" id="PS50850">
    <property type="entry name" value="MFS"/>
    <property type="match status" value="1"/>
</dbReference>
<keyword evidence="6 8" id="KW-0472">Membrane</keyword>
<dbReference type="Gene3D" id="1.20.1250.20">
    <property type="entry name" value="MFS general substrate transporter like domains"/>
    <property type="match status" value="1"/>
</dbReference>
<feature type="transmembrane region" description="Helical" evidence="8">
    <location>
        <begin position="355"/>
        <end position="380"/>
    </location>
</feature>
<protein>
    <submittedName>
        <fullName evidence="10">MFS transporter</fullName>
    </submittedName>
</protein>
<keyword evidence="11" id="KW-1185">Reference proteome</keyword>
<evidence type="ECO:0000256" key="2">
    <source>
        <dbReference type="ARBA" id="ARBA00022448"/>
    </source>
</evidence>
<feature type="transmembrane region" description="Helical" evidence="8">
    <location>
        <begin position="138"/>
        <end position="157"/>
    </location>
</feature>
<dbReference type="Proteomes" id="UP001151002">
    <property type="component" value="Unassembled WGS sequence"/>
</dbReference>
<dbReference type="PANTHER" id="PTHR42718">
    <property type="entry name" value="MAJOR FACILITATOR SUPERFAMILY MULTIDRUG TRANSPORTER MFSC"/>
    <property type="match status" value="1"/>
</dbReference>
<feature type="domain" description="Major facilitator superfamily (MFS) profile" evidence="9">
    <location>
        <begin position="10"/>
        <end position="454"/>
    </location>
</feature>
<feature type="transmembrane region" description="Helical" evidence="8">
    <location>
        <begin position="76"/>
        <end position="102"/>
    </location>
</feature>
<dbReference type="InterPro" id="IPR020846">
    <property type="entry name" value="MFS_dom"/>
</dbReference>
<feature type="compositionally biased region" description="Low complexity" evidence="7">
    <location>
        <begin position="495"/>
        <end position="510"/>
    </location>
</feature>
<dbReference type="PRINTS" id="PR01036">
    <property type="entry name" value="TCRTETB"/>
</dbReference>
<dbReference type="SUPFAM" id="SSF103473">
    <property type="entry name" value="MFS general substrate transporter"/>
    <property type="match status" value="1"/>
</dbReference>
<dbReference type="CDD" id="cd17321">
    <property type="entry name" value="MFS_MMR_MDR_like"/>
    <property type="match status" value="1"/>
</dbReference>
<keyword evidence="5 8" id="KW-1133">Transmembrane helix</keyword>
<evidence type="ECO:0000256" key="1">
    <source>
        <dbReference type="ARBA" id="ARBA00004651"/>
    </source>
</evidence>
<dbReference type="EMBL" id="JAPNTZ010000004">
    <property type="protein sequence ID" value="MCY1138625.1"/>
    <property type="molecule type" value="Genomic_DNA"/>
</dbReference>
<evidence type="ECO:0000259" key="9">
    <source>
        <dbReference type="PROSITE" id="PS50850"/>
    </source>
</evidence>
<dbReference type="Pfam" id="PF07690">
    <property type="entry name" value="MFS_1"/>
    <property type="match status" value="1"/>
</dbReference>
<feature type="transmembrane region" description="Helical" evidence="8">
    <location>
        <begin position="163"/>
        <end position="185"/>
    </location>
</feature>
<dbReference type="InterPro" id="IPR011701">
    <property type="entry name" value="MFS"/>
</dbReference>
<evidence type="ECO:0000256" key="7">
    <source>
        <dbReference type="SAM" id="MobiDB-lite"/>
    </source>
</evidence>
<accession>A0ABT4AY99</accession>
<comment type="caution">
    <text evidence="10">The sequence shown here is derived from an EMBL/GenBank/DDBJ whole genome shotgun (WGS) entry which is preliminary data.</text>
</comment>
<feature type="transmembrane region" description="Helical" evidence="8">
    <location>
        <begin position="223"/>
        <end position="240"/>
    </location>
</feature>
<dbReference type="Gene3D" id="1.20.1720.10">
    <property type="entry name" value="Multidrug resistance protein D"/>
    <property type="match status" value="1"/>
</dbReference>
<keyword evidence="4 8" id="KW-0812">Transmembrane</keyword>
<dbReference type="RefSeq" id="WP_267562684.1">
    <property type="nucleotide sequence ID" value="NZ_JAPNTZ010000004.1"/>
</dbReference>
<feature type="transmembrane region" description="Helical" evidence="8">
    <location>
        <begin position="430"/>
        <end position="450"/>
    </location>
</feature>
<sequence length="510" mass="51639">MSAFSKRASALAVLCAMSLMIVLDSTIVAVAVPDIQRDLGFSDAGVAWVVNGYLVAFAGLLLFAGRLGDLVGAWRVFLAGLAVFTVASLLCGLAPTAGALIAGRFLQGAGGALAAAVVLGMIVRLFPQPAEQARAMGIYSFTQAGGAAAGFVLGGVLTDALGWPVIFLINVPIGLAVWLAGRRLLPRETGPGLRRGLDLPGAALITGGLSLAVYAIISSAPVAAVAAVLLLAGFVLRQHLARRPLIALRVLGRRWLLVANAAVVLVFATGMGFQFTNALFVQRVMGYDALGTGLAFLPTPIVIGLVSLFVAPRLTGRFGPRPVLITGLALLFAGLLLLGRLPVAPSYWADMFPPLVVMGLGVGVTVPAIIMLAMAGAAPADTGMVSGFSNTAQQAGGALGLAVLAAVAAARTADRGGAPEPVALHAGYTQAFLVAAGFVLTALLITVFALRRAPAQPAEPSGTTTPAPRAEPSRTTTAASQAEPSRTTGAQRSEPPVTAACGGAGAPPAR</sequence>
<keyword evidence="3" id="KW-1003">Cell membrane</keyword>
<keyword evidence="2" id="KW-0813">Transport</keyword>
<dbReference type="PANTHER" id="PTHR42718:SF46">
    <property type="entry name" value="BLR6921 PROTEIN"/>
    <property type="match status" value="1"/>
</dbReference>
<reference evidence="10" key="1">
    <citation type="submission" date="2022-11" db="EMBL/GenBank/DDBJ databases">
        <authorList>
            <person name="Somphong A."/>
            <person name="Phongsopitanun W."/>
        </authorList>
    </citation>
    <scope>NUCLEOTIDE SEQUENCE</scope>
    <source>
        <strain evidence="10">Pm04-4</strain>
    </source>
</reference>
<feature type="compositionally biased region" description="Polar residues" evidence="7">
    <location>
        <begin position="473"/>
        <end position="491"/>
    </location>
</feature>
<evidence type="ECO:0000256" key="5">
    <source>
        <dbReference type="ARBA" id="ARBA00022989"/>
    </source>
</evidence>
<proteinExistence type="predicted"/>
<feature type="transmembrane region" description="Helical" evidence="8">
    <location>
        <begin position="252"/>
        <end position="273"/>
    </location>
</feature>
<evidence type="ECO:0000313" key="10">
    <source>
        <dbReference type="EMBL" id="MCY1138625.1"/>
    </source>
</evidence>
<evidence type="ECO:0000256" key="8">
    <source>
        <dbReference type="SAM" id="Phobius"/>
    </source>
</evidence>
<feature type="transmembrane region" description="Helical" evidence="8">
    <location>
        <begin position="108"/>
        <end position="126"/>
    </location>
</feature>
<evidence type="ECO:0000313" key="11">
    <source>
        <dbReference type="Proteomes" id="UP001151002"/>
    </source>
</evidence>
<evidence type="ECO:0000256" key="3">
    <source>
        <dbReference type="ARBA" id="ARBA00022475"/>
    </source>
</evidence>
<name>A0ABT4AY99_9ACTN</name>
<feature type="transmembrane region" description="Helical" evidence="8">
    <location>
        <begin position="45"/>
        <end position="64"/>
    </location>
</feature>
<comment type="subcellular location">
    <subcellularLocation>
        <location evidence="1">Cell membrane</location>
        <topology evidence="1">Multi-pass membrane protein</topology>
    </subcellularLocation>
</comment>
<gene>
    <name evidence="10" type="ORF">OWR29_11510</name>
</gene>
<evidence type="ECO:0000256" key="4">
    <source>
        <dbReference type="ARBA" id="ARBA00022692"/>
    </source>
</evidence>
<organism evidence="10 11">
    <name type="scientific">Paractinoplanes pyxinae</name>
    <dbReference type="NCBI Taxonomy" id="2997416"/>
    <lineage>
        <taxon>Bacteria</taxon>
        <taxon>Bacillati</taxon>
        <taxon>Actinomycetota</taxon>
        <taxon>Actinomycetes</taxon>
        <taxon>Micromonosporales</taxon>
        <taxon>Micromonosporaceae</taxon>
        <taxon>Paractinoplanes</taxon>
    </lineage>
</organism>
<feature type="region of interest" description="Disordered" evidence="7">
    <location>
        <begin position="455"/>
        <end position="510"/>
    </location>
</feature>
<dbReference type="InterPro" id="IPR036259">
    <property type="entry name" value="MFS_trans_sf"/>
</dbReference>
<feature type="transmembrane region" description="Helical" evidence="8">
    <location>
        <begin position="392"/>
        <end position="410"/>
    </location>
</feature>
<feature type="transmembrane region" description="Helical" evidence="8">
    <location>
        <begin position="293"/>
        <end position="311"/>
    </location>
</feature>
<feature type="transmembrane region" description="Helical" evidence="8">
    <location>
        <begin position="323"/>
        <end position="343"/>
    </location>
</feature>